<dbReference type="PANTHER" id="PTHR44688:SF16">
    <property type="entry name" value="DNA-BINDING TRANSCRIPTIONAL ACTIVATOR DEVR_DOSR"/>
    <property type="match status" value="1"/>
</dbReference>
<dbReference type="PANTHER" id="PTHR44688">
    <property type="entry name" value="DNA-BINDING TRANSCRIPTIONAL ACTIVATOR DEVR_DOSR"/>
    <property type="match status" value="1"/>
</dbReference>
<dbReference type="GeneID" id="93895693"/>
<dbReference type="CDD" id="cd06170">
    <property type="entry name" value="LuxR_C_like"/>
    <property type="match status" value="1"/>
</dbReference>
<dbReference type="PRINTS" id="PR00038">
    <property type="entry name" value="HTHLUXR"/>
</dbReference>
<dbReference type="EMBL" id="LOSH02000004">
    <property type="protein sequence ID" value="PNM66655.1"/>
    <property type="molecule type" value="Genomic_DNA"/>
</dbReference>
<dbReference type="InterPro" id="IPR000792">
    <property type="entry name" value="Tscrpt_reg_LuxR_C"/>
</dbReference>
<feature type="domain" description="HTH luxR-type" evidence="4">
    <location>
        <begin position="148"/>
        <end position="213"/>
    </location>
</feature>
<keyword evidence="7" id="KW-1185">Reference proteome</keyword>
<dbReference type="EMBL" id="DACRBY010000028">
    <property type="protein sequence ID" value="HAS8541979.1"/>
    <property type="molecule type" value="Genomic_DNA"/>
</dbReference>
<proteinExistence type="predicted"/>
<dbReference type="Proteomes" id="UP000863257">
    <property type="component" value="Unassembled WGS sequence"/>
</dbReference>
<keyword evidence="3" id="KW-0804">Transcription</keyword>
<reference evidence="5" key="2">
    <citation type="journal article" date="2018" name="Genome Biol.">
        <title>SKESA: strategic k-mer extension for scrupulous assemblies.</title>
        <authorList>
            <person name="Souvorov A."/>
            <person name="Agarwala R."/>
            <person name="Lipman D.J."/>
        </authorList>
    </citation>
    <scope>NUCLEOTIDE SEQUENCE</scope>
    <source>
        <strain evidence="5">BCW_3452</strain>
    </source>
</reference>
<dbReference type="PROSITE" id="PS50043">
    <property type="entry name" value="HTH_LUXR_2"/>
    <property type="match status" value="1"/>
</dbReference>
<accession>A0A2S3SZL1</accession>
<dbReference type="AlphaFoldDB" id="A0A2S3SZL1"/>
<sequence>MRKSSYARKPFFISLQNEQTPEFVTVLAKQIQMEIPVITPATLMQADPNHRNRILLIDHQQHKVLLREIKNLPLIWKGFETVLCNVPNRLTTEELIGFGQCKAIFYRDTTIADMTKGLNSVINGKSWLPRDVSAQLIHYYRNMVCSHTSPVNVDLTMREIQVLRCVQSGKSNSQIAEDLFISEFTVKSHLYQTFRKLSVKNRVQAAAWADQNLIS</sequence>
<dbReference type="InterPro" id="IPR036388">
    <property type="entry name" value="WH-like_DNA-bd_sf"/>
</dbReference>
<evidence type="ECO:0000256" key="1">
    <source>
        <dbReference type="ARBA" id="ARBA00023015"/>
    </source>
</evidence>
<name>A0A2S3SZL1_VIBVL</name>
<dbReference type="Gene3D" id="3.40.50.2300">
    <property type="match status" value="1"/>
</dbReference>
<keyword evidence="2 6" id="KW-0238">DNA-binding</keyword>
<reference evidence="6 7" key="1">
    <citation type="submission" date="2017-12" db="EMBL/GenBank/DDBJ databases">
        <title>FDA dAtabase for Regulatory Grade micrObial Sequences (FDA-ARGOS): Supporting development and validation of Infectious Disease Dx tests.</title>
        <authorList>
            <person name="Hoffmann M."/>
            <person name="Allard M."/>
            <person name="Evans P."/>
            <person name="Brown E."/>
            <person name="Tallon L.J."/>
            <person name="Sadzewicz L."/>
            <person name="Sengamalay N."/>
            <person name="Ott S."/>
            <person name="Godinez A."/>
            <person name="Nagaraj S."/>
            <person name="Vavikolanu K."/>
            <person name="Aluvathingal J."/>
            <person name="Nadendla S."/>
            <person name="Hobson J."/>
            <person name="Sichtig H."/>
        </authorList>
    </citation>
    <scope>NUCLEOTIDE SEQUENCE [LARGE SCALE GENOMIC DNA]</scope>
    <source>
        <strain evidence="7">ATCC 29307</strain>
        <strain evidence="6">FDAARGOS_118</strain>
    </source>
</reference>
<evidence type="ECO:0000256" key="2">
    <source>
        <dbReference type="ARBA" id="ARBA00023125"/>
    </source>
</evidence>
<comment type="caution">
    <text evidence="5">The sequence shown here is derived from an EMBL/GenBank/DDBJ whole genome shotgun (WGS) entry which is preliminary data.</text>
</comment>
<gene>
    <name evidence="6" type="ORF">AL548_010150</name>
    <name evidence="5" type="ORF">I7730_19495</name>
</gene>
<dbReference type="Pfam" id="PF00196">
    <property type="entry name" value="GerE"/>
    <property type="match status" value="1"/>
</dbReference>
<dbReference type="InterPro" id="IPR016032">
    <property type="entry name" value="Sig_transdc_resp-reg_C-effctor"/>
</dbReference>
<evidence type="ECO:0000259" key="4">
    <source>
        <dbReference type="PROSITE" id="PS50043"/>
    </source>
</evidence>
<keyword evidence="1" id="KW-0805">Transcription regulation</keyword>
<evidence type="ECO:0000256" key="3">
    <source>
        <dbReference type="ARBA" id="ARBA00023163"/>
    </source>
</evidence>
<dbReference type="Proteomes" id="UP000054370">
    <property type="component" value="Unassembled WGS sequence"/>
</dbReference>
<reference evidence="5" key="3">
    <citation type="submission" date="2019-01" db="EMBL/GenBank/DDBJ databases">
        <authorList>
            <consortium name="NCBI Pathogen Detection Project"/>
        </authorList>
    </citation>
    <scope>NUCLEOTIDE SEQUENCE</scope>
    <source>
        <strain evidence="5">BCW_3452</strain>
    </source>
</reference>
<evidence type="ECO:0000313" key="7">
    <source>
        <dbReference type="Proteomes" id="UP000054370"/>
    </source>
</evidence>
<evidence type="ECO:0000313" key="5">
    <source>
        <dbReference type="EMBL" id="HAS8541979.1"/>
    </source>
</evidence>
<protein>
    <submittedName>
        <fullName evidence="6">DNA-binding response regulator</fullName>
    </submittedName>
    <submittedName>
        <fullName evidence="5">Response regulator transcription factor</fullName>
    </submittedName>
</protein>
<dbReference type="GO" id="GO:0003677">
    <property type="term" value="F:DNA binding"/>
    <property type="evidence" value="ECO:0007669"/>
    <property type="project" value="UniProtKB-KW"/>
</dbReference>
<organism evidence="5">
    <name type="scientific">Vibrio vulnificus</name>
    <dbReference type="NCBI Taxonomy" id="672"/>
    <lineage>
        <taxon>Bacteria</taxon>
        <taxon>Pseudomonadati</taxon>
        <taxon>Pseudomonadota</taxon>
        <taxon>Gammaproteobacteria</taxon>
        <taxon>Vibrionales</taxon>
        <taxon>Vibrionaceae</taxon>
        <taxon>Vibrio</taxon>
    </lineage>
</organism>
<dbReference type="SUPFAM" id="SSF46894">
    <property type="entry name" value="C-terminal effector domain of the bipartite response regulators"/>
    <property type="match status" value="1"/>
</dbReference>
<evidence type="ECO:0000313" key="6">
    <source>
        <dbReference type="EMBL" id="PNM66655.1"/>
    </source>
</evidence>
<dbReference type="FunFam" id="1.10.10.10:FF:000153">
    <property type="entry name" value="LuxR family transcriptional regulator"/>
    <property type="match status" value="1"/>
</dbReference>
<dbReference type="RefSeq" id="WP_017420064.1">
    <property type="nucleotide sequence ID" value="NZ_CP014636.1"/>
</dbReference>
<dbReference type="Gene3D" id="1.10.10.10">
    <property type="entry name" value="Winged helix-like DNA-binding domain superfamily/Winged helix DNA-binding domain"/>
    <property type="match status" value="1"/>
</dbReference>
<dbReference type="SMART" id="SM00421">
    <property type="entry name" value="HTH_LUXR"/>
    <property type="match status" value="1"/>
</dbReference>
<dbReference type="GO" id="GO:0006355">
    <property type="term" value="P:regulation of DNA-templated transcription"/>
    <property type="evidence" value="ECO:0007669"/>
    <property type="project" value="InterPro"/>
</dbReference>